<dbReference type="EMBL" id="KK583197">
    <property type="protein sequence ID" value="KDO31641.1"/>
    <property type="molecule type" value="Genomic_DNA"/>
</dbReference>
<proteinExistence type="predicted"/>
<dbReference type="Pfam" id="PF12937">
    <property type="entry name" value="F-box-like"/>
    <property type="match status" value="1"/>
</dbReference>
<gene>
    <name evidence="2" type="ORF">SPRG_03561</name>
</gene>
<reference evidence="2 3" key="1">
    <citation type="journal article" date="2013" name="PLoS Genet.">
        <title>Distinctive expansion of potential virulence genes in the genome of the oomycete fish pathogen Saprolegnia parasitica.</title>
        <authorList>
            <person name="Jiang R.H."/>
            <person name="de Bruijn I."/>
            <person name="Haas B.J."/>
            <person name="Belmonte R."/>
            <person name="Lobach L."/>
            <person name="Christie J."/>
            <person name="van den Ackerveken G."/>
            <person name="Bottin A."/>
            <person name="Bulone V."/>
            <person name="Diaz-Moreno S.M."/>
            <person name="Dumas B."/>
            <person name="Fan L."/>
            <person name="Gaulin E."/>
            <person name="Govers F."/>
            <person name="Grenville-Briggs L.J."/>
            <person name="Horner N.R."/>
            <person name="Levin J.Z."/>
            <person name="Mammella M."/>
            <person name="Meijer H.J."/>
            <person name="Morris P."/>
            <person name="Nusbaum C."/>
            <person name="Oome S."/>
            <person name="Phillips A.J."/>
            <person name="van Rooyen D."/>
            <person name="Rzeszutek E."/>
            <person name="Saraiva M."/>
            <person name="Secombes C.J."/>
            <person name="Seidl M.F."/>
            <person name="Snel B."/>
            <person name="Stassen J.H."/>
            <person name="Sykes S."/>
            <person name="Tripathy S."/>
            <person name="van den Berg H."/>
            <person name="Vega-Arreguin J.C."/>
            <person name="Wawra S."/>
            <person name="Young S.K."/>
            <person name="Zeng Q."/>
            <person name="Dieguez-Uribeondo J."/>
            <person name="Russ C."/>
            <person name="Tyler B.M."/>
            <person name="van West P."/>
        </authorList>
    </citation>
    <scope>NUCLEOTIDE SEQUENCE [LARGE SCALE GENOMIC DNA]</scope>
    <source>
        <strain evidence="2 3">CBS 223.65</strain>
    </source>
</reference>
<dbReference type="SUPFAM" id="SSF81383">
    <property type="entry name" value="F-box domain"/>
    <property type="match status" value="1"/>
</dbReference>
<dbReference type="STRING" id="695850.A0A067CYQ2"/>
<dbReference type="OMA" id="CSFMSAK"/>
<name>A0A067CYQ2_SAPPC</name>
<dbReference type="RefSeq" id="XP_012197531.1">
    <property type="nucleotide sequence ID" value="XM_012342141.1"/>
</dbReference>
<dbReference type="AlphaFoldDB" id="A0A067CYQ2"/>
<dbReference type="OrthoDB" id="67555at2759"/>
<evidence type="ECO:0000313" key="3">
    <source>
        <dbReference type="Proteomes" id="UP000030745"/>
    </source>
</evidence>
<keyword evidence="3" id="KW-1185">Reference proteome</keyword>
<feature type="domain" description="F-box" evidence="1">
    <location>
        <begin position="465"/>
        <end position="505"/>
    </location>
</feature>
<dbReference type="VEuPathDB" id="FungiDB:SPRG_03561"/>
<organism evidence="2 3">
    <name type="scientific">Saprolegnia parasitica (strain CBS 223.65)</name>
    <dbReference type="NCBI Taxonomy" id="695850"/>
    <lineage>
        <taxon>Eukaryota</taxon>
        <taxon>Sar</taxon>
        <taxon>Stramenopiles</taxon>
        <taxon>Oomycota</taxon>
        <taxon>Saprolegniomycetes</taxon>
        <taxon>Saprolegniales</taxon>
        <taxon>Saprolegniaceae</taxon>
        <taxon>Saprolegnia</taxon>
    </lineage>
</organism>
<dbReference type="Proteomes" id="UP000030745">
    <property type="component" value="Unassembled WGS sequence"/>
</dbReference>
<evidence type="ECO:0000259" key="1">
    <source>
        <dbReference type="SMART" id="SM00256"/>
    </source>
</evidence>
<dbReference type="GeneID" id="24126055"/>
<dbReference type="InterPro" id="IPR001810">
    <property type="entry name" value="F-box_dom"/>
</dbReference>
<sequence length="625" mass="70118">MPKASAKAALVAELDATTSRIARQSYQKEPPSWDDLEMVLRRAAAMETDVRWILAKTQWCHRSAVLTGVAAFVAETLVKLATTASTGELYTALCGSLLDQLTRPCLETSTELARACKWRKVPRYMDMQCTTRWEALSPALTKLVVATPDRFAACLRATDLQSLFDAHAQCAVVVMNGFCQVYHGLLANASSPSMLYVLVRAILSINWTSTKEAPYRDDLLCRLFRFLQDLPFKAAPPSLFAGLQEAIVESLATPHEGVVLLTKLTSLLSEDLMLRILSDCYDMTMSTASSQPEAGNPYLRFLMGFCAHTTLVPTPTIVALLGNLFSPDSACAAHKRLAAAYYIALHRKLDLRREVELQRLLLDAGDVHQEIPEELTSAFFATCFHRSQRDIDLWLAQHEIGGVDSAPWASLIPFATLRLHPRAIQTAQLPNEIPCALSGPAFEAEVAYRQEKRRRTARVSVEDCLDPDVLLHIFGFLSPKRIARLSLVSRAFHHASSDPNLWRRLYQDPTSFVSPVVCLHDATYAHDYKALFAARYRHERSYKRQLRYQHPDKKKDLKCCNVCDCLAVTTTDVRAAAHAKDHQKKPIVWLPCPTRDAQFPSKNKLLLHKRAMHPKTKQAKQPKQS</sequence>
<evidence type="ECO:0000313" key="2">
    <source>
        <dbReference type="EMBL" id="KDO31641.1"/>
    </source>
</evidence>
<dbReference type="Gene3D" id="1.20.1280.50">
    <property type="match status" value="1"/>
</dbReference>
<dbReference type="SMART" id="SM00256">
    <property type="entry name" value="FBOX"/>
    <property type="match status" value="1"/>
</dbReference>
<dbReference type="InterPro" id="IPR036047">
    <property type="entry name" value="F-box-like_dom_sf"/>
</dbReference>
<protein>
    <recommendedName>
        <fullName evidence="1">F-box domain-containing protein</fullName>
    </recommendedName>
</protein>
<accession>A0A067CYQ2</accession>
<dbReference type="KEGG" id="spar:SPRG_03561"/>